<dbReference type="FunFam" id="3.40.1440.60:FF:000001">
    <property type="entry name" value="Primosomal protein N"/>
    <property type="match status" value="1"/>
</dbReference>
<reference evidence="6 7" key="1">
    <citation type="journal article" date="2014" name="Nature">
        <title>An environmental bacterial taxon with a large and distinct metabolic repertoire.</title>
        <authorList>
            <person name="Wilson M.C."/>
            <person name="Mori T."/>
            <person name="Ruckert C."/>
            <person name="Uria A.R."/>
            <person name="Helf M.J."/>
            <person name="Takada K."/>
            <person name="Gernert C."/>
            <person name="Steffens U.A."/>
            <person name="Heycke N."/>
            <person name="Schmitt S."/>
            <person name="Rinke C."/>
            <person name="Helfrich E.J."/>
            <person name="Brachmann A.O."/>
            <person name="Gurgui C."/>
            <person name="Wakimoto T."/>
            <person name="Kracht M."/>
            <person name="Crusemann M."/>
            <person name="Hentschel U."/>
            <person name="Abe I."/>
            <person name="Matsunaga S."/>
            <person name="Kalinowski J."/>
            <person name="Takeyama H."/>
            <person name="Piel J."/>
        </authorList>
    </citation>
    <scope>NUCLEOTIDE SEQUENCE [LARGE SCALE GENOMIC DNA]</scope>
    <source>
        <strain evidence="7">TSY2</strain>
    </source>
</reference>
<keyword evidence="1" id="KW-0547">Nucleotide-binding</keyword>
<dbReference type="InterPro" id="IPR036390">
    <property type="entry name" value="WH_DNA-bd_sf"/>
</dbReference>
<evidence type="ECO:0008006" key="8">
    <source>
        <dbReference type="Google" id="ProtNLM"/>
    </source>
</evidence>
<dbReference type="AlphaFoldDB" id="W4LXS7"/>
<dbReference type="GO" id="GO:0006310">
    <property type="term" value="P:DNA recombination"/>
    <property type="evidence" value="ECO:0007669"/>
    <property type="project" value="TreeGrafter"/>
</dbReference>
<sequence length="377" mass="40817">MQAHGSSALAPAAIAVAKVALEQPLATPLDYRVPESLIAACQLGQRVLVPLGPRHVQGYVVALTPGSEVEAEALKPIVDVLDDESPLLTPALLKLTRWVADYYMCPWGLVLKAAVPQGFRVRSEAVYRLTPQAQAEPSAWPGGRAASALQLLAEQGPQRRSELARKLDVDVKGIGPLLRRLETEGWVAGEQQRQAPKVRQRMVAVVRLTLSPEDAEALHQEVASRAPKQADVLSQLIQQPLWELADLQAQVPGARAAVQRLVQRGAVAMEQVEKMRSVIPKDVRSPDTLPRLNAAQQHAFQQIEVKLAAPDGVPVLLLGVTGSGKTEVYMRAIDTALKQDKTALVLVPEISLTAQATERFTMRFGDRIAVLHSGLSA</sequence>
<accession>W4LXS7</accession>
<dbReference type="InterPro" id="IPR027417">
    <property type="entry name" value="P-loop_NTPase"/>
</dbReference>
<feature type="non-terminal residue" evidence="6">
    <location>
        <position position="377"/>
    </location>
</feature>
<dbReference type="InterPro" id="IPR006935">
    <property type="entry name" value="Helicase/UvrB_N"/>
</dbReference>
<name>W4LXS7_9BACT</name>
<evidence type="ECO:0000313" key="7">
    <source>
        <dbReference type="Proteomes" id="UP000019140"/>
    </source>
</evidence>
<evidence type="ECO:0000259" key="5">
    <source>
        <dbReference type="Pfam" id="PF17764"/>
    </source>
</evidence>
<dbReference type="GO" id="GO:0005524">
    <property type="term" value="F:ATP binding"/>
    <property type="evidence" value="ECO:0007669"/>
    <property type="project" value="UniProtKB-KW"/>
</dbReference>
<dbReference type="EMBL" id="AZHX01001557">
    <property type="protein sequence ID" value="ETX02187.1"/>
    <property type="molecule type" value="Genomic_DNA"/>
</dbReference>
<dbReference type="SUPFAM" id="SSF52540">
    <property type="entry name" value="P-loop containing nucleoside triphosphate hydrolases"/>
    <property type="match status" value="1"/>
</dbReference>
<dbReference type="Pfam" id="PF17764">
    <property type="entry name" value="PriA_3primeBD"/>
    <property type="match status" value="1"/>
</dbReference>
<dbReference type="Proteomes" id="UP000019140">
    <property type="component" value="Unassembled WGS sequence"/>
</dbReference>
<keyword evidence="7" id="KW-1185">Reference proteome</keyword>
<dbReference type="InterPro" id="IPR041222">
    <property type="entry name" value="PriA_3primeBD"/>
</dbReference>
<keyword evidence="2" id="KW-0067">ATP-binding</keyword>
<dbReference type="InterPro" id="IPR036388">
    <property type="entry name" value="WH-like_DNA-bd_sf"/>
</dbReference>
<evidence type="ECO:0000259" key="4">
    <source>
        <dbReference type="Pfam" id="PF04851"/>
    </source>
</evidence>
<evidence type="ECO:0000256" key="2">
    <source>
        <dbReference type="ARBA" id="ARBA00022840"/>
    </source>
</evidence>
<dbReference type="GO" id="GO:0016787">
    <property type="term" value="F:hydrolase activity"/>
    <property type="evidence" value="ECO:0007669"/>
    <property type="project" value="InterPro"/>
</dbReference>
<evidence type="ECO:0000256" key="3">
    <source>
        <dbReference type="ARBA" id="ARBA00023125"/>
    </source>
</evidence>
<dbReference type="HOGENOM" id="CLU_734690_0_0_7"/>
<dbReference type="GO" id="GO:0043138">
    <property type="term" value="F:3'-5' DNA helicase activity"/>
    <property type="evidence" value="ECO:0007669"/>
    <property type="project" value="TreeGrafter"/>
</dbReference>
<dbReference type="Gene3D" id="1.10.10.10">
    <property type="entry name" value="Winged helix-like DNA-binding domain superfamily/Winged helix DNA-binding domain"/>
    <property type="match status" value="1"/>
</dbReference>
<dbReference type="InterPro" id="IPR042115">
    <property type="entry name" value="PriA_3primeBD_sf"/>
</dbReference>
<feature type="domain" description="Helicase/UvrB N-terminal" evidence="4">
    <location>
        <begin position="291"/>
        <end position="366"/>
    </location>
</feature>
<dbReference type="Pfam" id="PF04851">
    <property type="entry name" value="ResIII"/>
    <property type="match status" value="1"/>
</dbReference>
<keyword evidence="3" id="KW-0238">DNA-binding</keyword>
<proteinExistence type="predicted"/>
<dbReference type="GO" id="GO:0006302">
    <property type="term" value="P:double-strand break repair"/>
    <property type="evidence" value="ECO:0007669"/>
    <property type="project" value="TreeGrafter"/>
</dbReference>
<dbReference type="SUPFAM" id="SSF46785">
    <property type="entry name" value="Winged helix' DNA-binding domain"/>
    <property type="match status" value="1"/>
</dbReference>
<evidence type="ECO:0000313" key="6">
    <source>
        <dbReference type="EMBL" id="ETX02187.1"/>
    </source>
</evidence>
<organism evidence="6 7">
    <name type="scientific">Candidatus Entotheonella gemina</name>
    <dbReference type="NCBI Taxonomy" id="1429439"/>
    <lineage>
        <taxon>Bacteria</taxon>
        <taxon>Pseudomonadati</taxon>
        <taxon>Nitrospinota/Tectimicrobiota group</taxon>
        <taxon>Candidatus Tectimicrobiota</taxon>
        <taxon>Candidatus Entotheonellia</taxon>
        <taxon>Candidatus Entotheonellales</taxon>
        <taxon>Candidatus Entotheonellaceae</taxon>
        <taxon>Candidatus Entotheonella</taxon>
    </lineage>
</organism>
<gene>
    <name evidence="6" type="ORF">ETSY2_36070</name>
</gene>
<dbReference type="PANTHER" id="PTHR30580">
    <property type="entry name" value="PRIMOSOMAL PROTEIN N"/>
    <property type="match status" value="1"/>
</dbReference>
<dbReference type="Gene3D" id="3.40.50.300">
    <property type="entry name" value="P-loop containing nucleotide triphosphate hydrolases"/>
    <property type="match status" value="1"/>
</dbReference>
<feature type="domain" description="Primosomal protein N' 3' DNA-binding" evidence="5">
    <location>
        <begin position="18"/>
        <end position="116"/>
    </location>
</feature>
<dbReference type="GO" id="GO:0003677">
    <property type="term" value="F:DNA binding"/>
    <property type="evidence" value="ECO:0007669"/>
    <property type="project" value="UniProtKB-KW"/>
</dbReference>
<dbReference type="Gene3D" id="3.40.1440.60">
    <property type="entry name" value="PriA, 3(prime) DNA-binding domain"/>
    <property type="match status" value="1"/>
</dbReference>
<evidence type="ECO:0000256" key="1">
    <source>
        <dbReference type="ARBA" id="ARBA00022741"/>
    </source>
</evidence>
<protein>
    <recommendedName>
        <fullName evidence="8">Helicase ATP-binding domain-containing protein</fullName>
    </recommendedName>
</protein>
<dbReference type="GO" id="GO:0006270">
    <property type="term" value="P:DNA replication initiation"/>
    <property type="evidence" value="ECO:0007669"/>
    <property type="project" value="TreeGrafter"/>
</dbReference>
<dbReference type="PANTHER" id="PTHR30580:SF0">
    <property type="entry name" value="PRIMOSOMAL PROTEIN N"/>
    <property type="match status" value="1"/>
</dbReference>
<comment type="caution">
    <text evidence="6">The sequence shown here is derived from an EMBL/GenBank/DDBJ whole genome shotgun (WGS) entry which is preliminary data.</text>
</comment>